<comment type="caution">
    <text evidence="13">The sequence shown here is derived from an EMBL/GenBank/DDBJ whole genome shotgun (WGS) entry which is preliminary data.</text>
</comment>
<dbReference type="Pfam" id="PF02518">
    <property type="entry name" value="HATPase_c"/>
    <property type="match status" value="1"/>
</dbReference>
<evidence type="ECO:0000256" key="1">
    <source>
        <dbReference type="ARBA" id="ARBA00000085"/>
    </source>
</evidence>
<evidence type="ECO:0000313" key="13">
    <source>
        <dbReference type="EMBL" id="HIQ78846.1"/>
    </source>
</evidence>
<evidence type="ECO:0000256" key="11">
    <source>
        <dbReference type="SAM" id="Phobius"/>
    </source>
</evidence>
<dbReference type="EC" id="2.7.13.3" evidence="3"/>
<evidence type="ECO:0000259" key="12">
    <source>
        <dbReference type="PROSITE" id="PS50109"/>
    </source>
</evidence>
<dbReference type="InterPro" id="IPR003594">
    <property type="entry name" value="HATPase_dom"/>
</dbReference>
<feature type="transmembrane region" description="Helical" evidence="11">
    <location>
        <begin position="37"/>
        <end position="57"/>
    </location>
</feature>
<dbReference type="GO" id="GO:0005886">
    <property type="term" value="C:plasma membrane"/>
    <property type="evidence" value="ECO:0007669"/>
    <property type="project" value="UniProtKB-SubCell"/>
</dbReference>
<gene>
    <name evidence="13" type="ORF">IAB77_06265</name>
</gene>
<reference evidence="13" key="2">
    <citation type="journal article" date="2021" name="PeerJ">
        <title>Extensive microbial diversity within the chicken gut microbiome revealed by metagenomics and culture.</title>
        <authorList>
            <person name="Gilroy R."/>
            <person name="Ravi A."/>
            <person name="Getino M."/>
            <person name="Pursley I."/>
            <person name="Horton D.L."/>
            <person name="Alikhan N.F."/>
            <person name="Baker D."/>
            <person name="Gharbi K."/>
            <person name="Hall N."/>
            <person name="Watson M."/>
            <person name="Adriaenssens E.M."/>
            <person name="Foster-Nyarko E."/>
            <person name="Jarju S."/>
            <person name="Secka A."/>
            <person name="Antonio M."/>
            <person name="Oren A."/>
            <person name="Chaudhuri R.R."/>
            <person name="La Ragione R."/>
            <person name="Hildebrand F."/>
            <person name="Pallen M.J."/>
        </authorList>
    </citation>
    <scope>NUCLEOTIDE SEQUENCE</scope>
    <source>
        <strain evidence="13">ChiBcolR7-354</strain>
    </source>
</reference>
<evidence type="ECO:0000256" key="3">
    <source>
        <dbReference type="ARBA" id="ARBA00012438"/>
    </source>
</evidence>
<name>A0A9D1CSQ3_9FIRM</name>
<keyword evidence="10 11" id="KW-0472">Membrane</keyword>
<keyword evidence="8 11" id="KW-1133">Transmembrane helix</keyword>
<organism evidence="13 14">
    <name type="scientific">Candidatus Scatomorpha intestinavium</name>
    <dbReference type="NCBI Taxonomy" id="2840922"/>
    <lineage>
        <taxon>Bacteria</taxon>
        <taxon>Bacillati</taxon>
        <taxon>Bacillota</taxon>
        <taxon>Clostridia</taxon>
        <taxon>Eubacteriales</taxon>
        <taxon>Candidatus Scatomorpha</taxon>
    </lineage>
</organism>
<sequence length="326" mass="36156">MSLFAYLRRHWKVIVLFAAFAGIFALVFSLYDLPVEAVGYASALCLAVGAVMFVIGWSRWRARLKALEQMRRTVTVSLDGLPAPNGRAEAGYQELLRILRGTLARSEAAAARERREAEDYYTLWAHQIKTPIAAMRLLLSQPGGADSSALSAEIVRIESYVEMALGYIRLEGGSDFVLRSCNVDGVVRGCLRKYAPLFIMKKLPLDFRETGLTVLSDEKWLAFVIEQLLSNALKYTRSGRVAIYSEGRALLIEDTGIGIAPEDLPRVFERGFTGYNGREDKKSTGLGLYLCSLACGKLGHSLSLDSQPGRGTRARLFFPDKQLETE</sequence>
<dbReference type="PROSITE" id="PS50109">
    <property type="entry name" value="HIS_KIN"/>
    <property type="match status" value="1"/>
</dbReference>
<evidence type="ECO:0000256" key="9">
    <source>
        <dbReference type="ARBA" id="ARBA00023012"/>
    </source>
</evidence>
<keyword evidence="5" id="KW-0808">Transferase</keyword>
<dbReference type="GO" id="GO:0016036">
    <property type="term" value="P:cellular response to phosphate starvation"/>
    <property type="evidence" value="ECO:0007669"/>
    <property type="project" value="TreeGrafter"/>
</dbReference>
<keyword evidence="7 13" id="KW-0418">Kinase</keyword>
<dbReference type="EMBL" id="DVGA01000063">
    <property type="protein sequence ID" value="HIQ78846.1"/>
    <property type="molecule type" value="Genomic_DNA"/>
</dbReference>
<dbReference type="PANTHER" id="PTHR45453:SF2">
    <property type="entry name" value="HISTIDINE KINASE"/>
    <property type="match status" value="1"/>
</dbReference>
<comment type="subcellular location">
    <subcellularLocation>
        <location evidence="2">Cell membrane</location>
        <topology evidence="2">Multi-pass membrane protein</topology>
    </subcellularLocation>
</comment>
<dbReference type="InterPro" id="IPR005467">
    <property type="entry name" value="His_kinase_dom"/>
</dbReference>
<evidence type="ECO:0000256" key="4">
    <source>
        <dbReference type="ARBA" id="ARBA00022475"/>
    </source>
</evidence>
<evidence type="ECO:0000313" key="14">
    <source>
        <dbReference type="Proteomes" id="UP000824262"/>
    </source>
</evidence>
<dbReference type="GO" id="GO:0004721">
    <property type="term" value="F:phosphoprotein phosphatase activity"/>
    <property type="evidence" value="ECO:0007669"/>
    <property type="project" value="TreeGrafter"/>
</dbReference>
<feature type="transmembrane region" description="Helical" evidence="11">
    <location>
        <begin position="12"/>
        <end position="31"/>
    </location>
</feature>
<dbReference type="Gene3D" id="3.30.565.10">
    <property type="entry name" value="Histidine kinase-like ATPase, C-terminal domain"/>
    <property type="match status" value="1"/>
</dbReference>
<evidence type="ECO:0000256" key="8">
    <source>
        <dbReference type="ARBA" id="ARBA00022989"/>
    </source>
</evidence>
<proteinExistence type="predicted"/>
<evidence type="ECO:0000256" key="2">
    <source>
        <dbReference type="ARBA" id="ARBA00004651"/>
    </source>
</evidence>
<dbReference type="InterPro" id="IPR004358">
    <property type="entry name" value="Sig_transdc_His_kin-like_C"/>
</dbReference>
<dbReference type="InterPro" id="IPR050351">
    <property type="entry name" value="BphY/WalK/GraS-like"/>
</dbReference>
<keyword evidence="6 11" id="KW-0812">Transmembrane</keyword>
<keyword evidence="4" id="KW-1003">Cell membrane</keyword>
<comment type="catalytic activity">
    <reaction evidence="1">
        <text>ATP + protein L-histidine = ADP + protein N-phospho-L-histidine.</text>
        <dbReference type="EC" id="2.7.13.3"/>
    </reaction>
</comment>
<keyword evidence="9" id="KW-0902">Two-component regulatory system</keyword>
<evidence type="ECO:0000256" key="6">
    <source>
        <dbReference type="ARBA" id="ARBA00022692"/>
    </source>
</evidence>
<dbReference type="PANTHER" id="PTHR45453">
    <property type="entry name" value="PHOSPHATE REGULON SENSOR PROTEIN PHOR"/>
    <property type="match status" value="1"/>
</dbReference>
<dbReference type="GO" id="GO:0000155">
    <property type="term" value="F:phosphorelay sensor kinase activity"/>
    <property type="evidence" value="ECO:0007669"/>
    <property type="project" value="TreeGrafter"/>
</dbReference>
<reference evidence="13" key="1">
    <citation type="submission" date="2020-10" db="EMBL/GenBank/DDBJ databases">
        <authorList>
            <person name="Gilroy R."/>
        </authorList>
    </citation>
    <scope>NUCLEOTIDE SEQUENCE</scope>
    <source>
        <strain evidence="13">ChiBcolR7-354</strain>
    </source>
</reference>
<evidence type="ECO:0000256" key="7">
    <source>
        <dbReference type="ARBA" id="ARBA00022777"/>
    </source>
</evidence>
<dbReference type="SUPFAM" id="SSF55874">
    <property type="entry name" value="ATPase domain of HSP90 chaperone/DNA topoisomerase II/histidine kinase"/>
    <property type="match status" value="1"/>
</dbReference>
<protein>
    <recommendedName>
        <fullName evidence="3">histidine kinase</fullName>
        <ecNumber evidence="3">2.7.13.3</ecNumber>
    </recommendedName>
</protein>
<dbReference type="InterPro" id="IPR036890">
    <property type="entry name" value="HATPase_C_sf"/>
</dbReference>
<dbReference type="Proteomes" id="UP000824262">
    <property type="component" value="Unassembled WGS sequence"/>
</dbReference>
<evidence type="ECO:0000256" key="5">
    <source>
        <dbReference type="ARBA" id="ARBA00022679"/>
    </source>
</evidence>
<dbReference type="SMART" id="SM00387">
    <property type="entry name" value="HATPase_c"/>
    <property type="match status" value="1"/>
</dbReference>
<accession>A0A9D1CSQ3</accession>
<feature type="domain" description="Histidine kinase" evidence="12">
    <location>
        <begin position="123"/>
        <end position="322"/>
    </location>
</feature>
<evidence type="ECO:0000256" key="10">
    <source>
        <dbReference type="ARBA" id="ARBA00023136"/>
    </source>
</evidence>
<dbReference type="PRINTS" id="PR00344">
    <property type="entry name" value="BCTRLSENSOR"/>
</dbReference>
<dbReference type="AlphaFoldDB" id="A0A9D1CSQ3"/>